<dbReference type="InterPro" id="IPR023346">
    <property type="entry name" value="Lysozyme-like_dom_sf"/>
</dbReference>
<comment type="similarity">
    <text evidence="2">Belongs to the virb1 family.</text>
</comment>
<dbReference type="EMBL" id="FXXQ01000016">
    <property type="protein sequence ID" value="SMX25381.1"/>
    <property type="molecule type" value="Genomic_DNA"/>
</dbReference>
<dbReference type="PANTHER" id="PTHR37423:SF2">
    <property type="entry name" value="MEMBRANE-BOUND LYTIC MUREIN TRANSGLYCOSYLASE C"/>
    <property type="match status" value="1"/>
</dbReference>
<dbReference type="GO" id="GO:0016829">
    <property type="term" value="F:lyase activity"/>
    <property type="evidence" value="ECO:0007669"/>
    <property type="project" value="UniProtKB-KW"/>
</dbReference>
<name>A0A238J4X4_9RHOB</name>
<feature type="domain" description="Transglycosylase SLT" evidence="4">
    <location>
        <begin position="77"/>
        <end position="169"/>
    </location>
</feature>
<organism evidence="5 6">
    <name type="scientific">Boseongicola aestuarii</name>
    <dbReference type="NCBI Taxonomy" id="1470561"/>
    <lineage>
        <taxon>Bacteria</taxon>
        <taxon>Pseudomonadati</taxon>
        <taxon>Pseudomonadota</taxon>
        <taxon>Alphaproteobacteria</taxon>
        <taxon>Rhodobacterales</taxon>
        <taxon>Paracoccaceae</taxon>
        <taxon>Boseongicola</taxon>
    </lineage>
</organism>
<dbReference type="PANTHER" id="PTHR37423">
    <property type="entry name" value="SOLUBLE LYTIC MUREIN TRANSGLYCOSYLASE-RELATED"/>
    <property type="match status" value="1"/>
</dbReference>
<reference evidence="5 6" key="1">
    <citation type="submission" date="2017-05" db="EMBL/GenBank/DDBJ databases">
        <authorList>
            <person name="Song R."/>
            <person name="Chenine A.L."/>
            <person name="Ruprecht R.M."/>
        </authorList>
    </citation>
    <scope>NUCLEOTIDE SEQUENCE [LARGE SCALE GENOMIC DNA]</scope>
    <source>
        <strain evidence="5 6">CECT 8489</strain>
    </source>
</reference>
<comment type="similarity">
    <text evidence="1">Belongs to the transglycosylase Slt family.</text>
</comment>
<dbReference type="CDD" id="cd00254">
    <property type="entry name" value="LT-like"/>
    <property type="match status" value="1"/>
</dbReference>
<evidence type="ECO:0000256" key="1">
    <source>
        <dbReference type="ARBA" id="ARBA00007734"/>
    </source>
</evidence>
<evidence type="ECO:0000256" key="3">
    <source>
        <dbReference type="SAM" id="SignalP"/>
    </source>
</evidence>
<dbReference type="AlphaFoldDB" id="A0A238J4X4"/>
<gene>
    <name evidence="5" type="primary">slt_3</name>
    <name evidence="5" type="ORF">BOA8489_03524</name>
</gene>
<evidence type="ECO:0000313" key="5">
    <source>
        <dbReference type="EMBL" id="SMX25381.1"/>
    </source>
</evidence>
<dbReference type="Proteomes" id="UP000201838">
    <property type="component" value="Unassembled WGS sequence"/>
</dbReference>
<evidence type="ECO:0000259" key="4">
    <source>
        <dbReference type="Pfam" id="PF01464"/>
    </source>
</evidence>
<evidence type="ECO:0000313" key="6">
    <source>
        <dbReference type="Proteomes" id="UP000201838"/>
    </source>
</evidence>
<dbReference type="InterPro" id="IPR008258">
    <property type="entry name" value="Transglycosylase_SLT_dom_1"/>
</dbReference>
<dbReference type="Gene3D" id="1.10.530.10">
    <property type="match status" value="1"/>
</dbReference>
<dbReference type="SUPFAM" id="SSF53955">
    <property type="entry name" value="Lysozyme-like"/>
    <property type="match status" value="1"/>
</dbReference>
<feature type="chain" id="PRO_5012759989" evidence="3">
    <location>
        <begin position="22"/>
        <end position="187"/>
    </location>
</feature>
<proteinExistence type="inferred from homology"/>
<feature type="signal peptide" evidence="3">
    <location>
        <begin position="1"/>
        <end position="21"/>
    </location>
</feature>
<dbReference type="EC" id="4.2.2.-" evidence="5"/>
<evidence type="ECO:0000256" key="2">
    <source>
        <dbReference type="ARBA" id="ARBA00009387"/>
    </source>
</evidence>
<keyword evidence="5" id="KW-0456">Lyase</keyword>
<keyword evidence="6" id="KW-1185">Reference proteome</keyword>
<protein>
    <submittedName>
        <fullName evidence="5">Soluble lytic murein transglycosylase</fullName>
        <ecNumber evidence="5">4.2.2.-</ecNumber>
    </submittedName>
</protein>
<keyword evidence="3" id="KW-0732">Signal</keyword>
<accession>A0A238J4X4</accession>
<sequence>MHGFWGTVTVFCIAVASPAVASDVSDAMARFERKLQVLDGRAAQQYSHSERYRPDESVSVPAYTGTYRGALLKEARGAARRYNVPENIFLRLVDQESRWNIRAVSPKGARGLAQLMPETARLLKVDPDDPSENLEGGARYLAQQYARFRSWRLALAAYNAGPGAVEQYGDVPPYSETRDYVKIILGE</sequence>
<dbReference type="Pfam" id="PF01464">
    <property type="entry name" value="SLT"/>
    <property type="match status" value="1"/>
</dbReference>